<name>A0A6I5L5U7_9FLAO</name>
<evidence type="ECO:0000256" key="1">
    <source>
        <dbReference type="SAM" id="SignalP"/>
    </source>
</evidence>
<dbReference type="RefSeq" id="WP_163636464.1">
    <property type="nucleotide sequence ID" value="NZ_JAAAMI010000012.1"/>
</dbReference>
<dbReference type="EMBL" id="JAAAMI010000012">
    <property type="protein sequence ID" value="NDV45121.1"/>
    <property type="molecule type" value="Genomic_DNA"/>
</dbReference>
<sequence length="364" mass="40790">MKQLVALSLFLFILLTGCSSGDDSKDNENPDPITGELYFPPNDLVTWETVSPTSLNWNTDAEQPLHDFLEEKGTDGFIILKDGKIVVEWYFGGFTADDSHSWNSAGKTLTAMTVGIAQEEGFLSIEDSSMDYLGEGWSMLTPEQEANITVRHHLTMTTGLDYTVDDPFCYDKECLLYKNEPGTFWYYHNAAYTLLDQIVTNATGMDFKQYSYQKIRDKIGMQGTWVKVNYNNLFFSNTRGMARFGLLCLNEGIWDGTEILSDKSYFTAMTNTSQNLNQSYGYLWWLNGKANFKVPGNEATFSGELMSEAPSDLISGLGAFDQKLYVVPSQNLVIVRLGDDAGGSQLGPSSFDNLLWEKLSAYIN</sequence>
<evidence type="ECO:0000313" key="3">
    <source>
        <dbReference type="EMBL" id="NDV45121.1"/>
    </source>
</evidence>
<gene>
    <name evidence="3" type="ORF">GTK07_17495</name>
</gene>
<dbReference type="PROSITE" id="PS51257">
    <property type="entry name" value="PROKAR_LIPOPROTEIN"/>
    <property type="match status" value="1"/>
</dbReference>
<dbReference type="InterPro" id="IPR012338">
    <property type="entry name" value="Beta-lactam/transpept-like"/>
</dbReference>
<dbReference type="PANTHER" id="PTHR43283">
    <property type="entry name" value="BETA-LACTAMASE-RELATED"/>
    <property type="match status" value="1"/>
</dbReference>
<dbReference type="AlphaFoldDB" id="A0A6I5L5U7"/>
<evidence type="ECO:0000259" key="2">
    <source>
        <dbReference type="Pfam" id="PF00144"/>
    </source>
</evidence>
<dbReference type="Proteomes" id="UP000468707">
    <property type="component" value="Unassembled WGS sequence"/>
</dbReference>
<reference evidence="3 4" key="1">
    <citation type="submission" date="2020-01" db="EMBL/GenBank/DDBJ databases">
        <title>Muricauda sediminis sp.nov. 40Bstr401.</title>
        <authorList>
            <person name="Xue Z."/>
            <person name="Zhu S."/>
            <person name="Ren N."/>
            <person name="Chen T."/>
            <person name="Chen X."/>
            <person name="Chen J."/>
            <person name="Yang J."/>
        </authorList>
    </citation>
    <scope>NUCLEOTIDE SEQUENCE [LARGE SCALE GENOMIC DNA]</scope>
    <source>
        <strain evidence="3 4">40Bstr401</strain>
    </source>
</reference>
<dbReference type="Gene3D" id="3.40.710.10">
    <property type="entry name" value="DD-peptidase/beta-lactamase superfamily"/>
    <property type="match status" value="1"/>
</dbReference>
<accession>A0A6I5L5U7</accession>
<organism evidence="3 4">
    <name type="scientific">Flagellimonas sediminis</name>
    <dbReference type="NCBI Taxonomy" id="2696468"/>
    <lineage>
        <taxon>Bacteria</taxon>
        <taxon>Pseudomonadati</taxon>
        <taxon>Bacteroidota</taxon>
        <taxon>Flavobacteriia</taxon>
        <taxon>Flavobacteriales</taxon>
        <taxon>Flavobacteriaceae</taxon>
        <taxon>Flagellimonas</taxon>
    </lineage>
</organism>
<comment type="caution">
    <text evidence="3">The sequence shown here is derived from an EMBL/GenBank/DDBJ whole genome shotgun (WGS) entry which is preliminary data.</text>
</comment>
<evidence type="ECO:0000313" key="4">
    <source>
        <dbReference type="Proteomes" id="UP000468707"/>
    </source>
</evidence>
<feature type="domain" description="Beta-lactamase-related" evidence="2">
    <location>
        <begin position="77"/>
        <end position="338"/>
    </location>
</feature>
<protein>
    <submittedName>
        <fullName evidence="3">Serine hydrolase</fullName>
    </submittedName>
</protein>
<proteinExistence type="predicted"/>
<dbReference type="InterPro" id="IPR050789">
    <property type="entry name" value="Diverse_Enzym_Activities"/>
</dbReference>
<dbReference type="InterPro" id="IPR001466">
    <property type="entry name" value="Beta-lactam-related"/>
</dbReference>
<keyword evidence="1" id="KW-0732">Signal</keyword>
<keyword evidence="3" id="KW-0378">Hydrolase</keyword>
<feature type="chain" id="PRO_5026361307" evidence="1">
    <location>
        <begin position="22"/>
        <end position="364"/>
    </location>
</feature>
<feature type="signal peptide" evidence="1">
    <location>
        <begin position="1"/>
        <end position="21"/>
    </location>
</feature>
<keyword evidence="4" id="KW-1185">Reference proteome</keyword>
<dbReference type="Pfam" id="PF00144">
    <property type="entry name" value="Beta-lactamase"/>
    <property type="match status" value="1"/>
</dbReference>
<dbReference type="GO" id="GO:0016787">
    <property type="term" value="F:hydrolase activity"/>
    <property type="evidence" value="ECO:0007669"/>
    <property type="project" value="UniProtKB-KW"/>
</dbReference>
<dbReference type="SUPFAM" id="SSF56601">
    <property type="entry name" value="beta-lactamase/transpeptidase-like"/>
    <property type="match status" value="1"/>
</dbReference>
<dbReference type="PANTHER" id="PTHR43283:SF7">
    <property type="entry name" value="BETA-LACTAMASE-RELATED DOMAIN-CONTAINING PROTEIN"/>
    <property type="match status" value="1"/>
</dbReference>